<evidence type="ECO:0000313" key="2">
    <source>
        <dbReference type="Proteomes" id="UP000603904"/>
    </source>
</evidence>
<dbReference type="Proteomes" id="UP000603904">
    <property type="component" value="Unassembled WGS sequence"/>
</dbReference>
<dbReference type="EMBL" id="BOOC01000068">
    <property type="protein sequence ID" value="GIH44685.1"/>
    <property type="molecule type" value="Genomic_DNA"/>
</dbReference>
<accession>A0ABQ4GCC0</accession>
<evidence type="ECO:0000313" key="1">
    <source>
        <dbReference type="EMBL" id="GIH44685.1"/>
    </source>
</evidence>
<name>A0ABQ4GCC0_9ACTN</name>
<comment type="caution">
    <text evidence="1">The sequence shown here is derived from an EMBL/GenBank/DDBJ whole genome shotgun (WGS) entry which is preliminary data.</text>
</comment>
<proteinExistence type="predicted"/>
<keyword evidence="2" id="KW-1185">Reference proteome</keyword>
<reference evidence="1 2" key="1">
    <citation type="submission" date="2021-01" db="EMBL/GenBank/DDBJ databases">
        <title>Whole genome shotgun sequence of Microbispora corallina NBRC 16416.</title>
        <authorList>
            <person name="Komaki H."/>
            <person name="Tamura T."/>
        </authorList>
    </citation>
    <scope>NUCLEOTIDE SEQUENCE [LARGE SCALE GENOMIC DNA]</scope>
    <source>
        <strain evidence="1 2">NBRC 16416</strain>
    </source>
</reference>
<sequence length="121" mass="12405">MRPHGPSGARGELSACIRRARCELSAPTGRPRGRPVGAGRACPLKISPPAGGGLAASYRKAQARAGFVAQACHGGRPYVDVPLVPELAAGTTTRPFVTGAAAGTGRRMLTITTHPPVFARP</sequence>
<protein>
    <submittedName>
        <fullName evidence="1">Uncharacterized protein</fullName>
    </submittedName>
</protein>
<organism evidence="1 2">
    <name type="scientific">Microbispora corallina</name>
    <dbReference type="NCBI Taxonomy" id="83302"/>
    <lineage>
        <taxon>Bacteria</taxon>
        <taxon>Bacillati</taxon>
        <taxon>Actinomycetota</taxon>
        <taxon>Actinomycetes</taxon>
        <taxon>Streptosporangiales</taxon>
        <taxon>Streptosporangiaceae</taxon>
        <taxon>Microbispora</taxon>
    </lineage>
</organism>
<gene>
    <name evidence="1" type="ORF">Mco01_76850</name>
</gene>